<dbReference type="Proteomes" id="UP000199634">
    <property type="component" value="Unassembled WGS sequence"/>
</dbReference>
<organism evidence="1 2">
    <name type="scientific">Paenimyroides marinum</name>
    <dbReference type="NCBI Taxonomy" id="1159016"/>
    <lineage>
        <taxon>Bacteria</taxon>
        <taxon>Pseudomonadati</taxon>
        <taxon>Bacteroidota</taxon>
        <taxon>Flavobacteriia</taxon>
        <taxon>Flavobacteriales</taxon>
        <taxon>Flavobacteriaceae</taxon>
        <taxon>Paenimyroides</taxon>
    </lineage>
</organism>
<keyword evidence="2" id="KW-1185">Reference proteome</keyword>
<protein>
    <recommendedName>
        <fullName evidence="3">Transcriptional regulator, AbiEi antitoxin, Type IV TA system</fullName>
    </recommendedName>
</protein>
<dbReference type="OrthoDB" id="9798200at2"/>
<reference evidence="1 2" key="1">
    <citation type="submission" date="2016-10" db="EMBL/GenBank/DDBJ databases">
        <authorList>
            <person name="de Groot N.N."/>
        </authorList>
    </citation>
    <scope>NUCLEOTIDE SEQUENCE [LARGE SCALE GENOMIC DNA]</scope>
    <source>
        <strain evidence="1 2">CGMCC 1.10825</strain>
    </source>
</reference>
<dbReference type="EMBL" id="FNXE01000052">
    <property type="protein sequence ID" value="SEH99751.1"/>
    <property type="molecule type" value="Genomic_DNA"/>
</dbReference>
<proteinExistence type="predicted"/>
<evidence type="ECO:0008006" key="3">
    <source>
        <dbReference type="Google" id="ProtNLM"/>
    </source>
</evidence>
<dbReference type="Pfam" id="PF19570">
    <property type="entry name" value="DUF6088"/>
    <property type="match status" value="1"/>
</dbReference>
<dbReference type="InterPro" id="IPR045738">
    <property type="entry name" value="DUF6088"/>
</dbReference>
<dbReference type="AlphaFoldDB" id="A0A1H6ME40"/>
<gene>
    <name evidence="1" type="ORF">SAMN02927937_02636</name>
</gene>
<evidence type="ECO:0000313" key="2">
    <source>
        <dbReference type="Proteomes" id="UP000199634"/>
    </source>
</evidence>
<name>A0A1H6ME40_9FLAO</name>
<evidence type="ECO:0000313" key="1">
    <source>
        <dbReference type="EMBL" id="SEH99751.1"/>
    </source>
</evidence>
<sequence>MTLATQIRNRIKQFPEGKTFGYDDLRIAKEDYTTAAKALERLQKTGLIKKVSKGIFYKPEQTVFGELMPDYSEQLRPYLFENGKRIAYETGISLYRRLGLTTQMAFRIKIASRGKRIYINRGTLKADGVKSYAEVTENNYEVLGLLDAFKDIKKIPDASVVQSVKRLSAILKDLDKKQTETLIKYALLYPSRVRALVGAILQNIGCKSKELDKLKQSLNPLTTTKLGLKENELPTKNNWYIQ</sequence>
<accession>A0A1H6ME40</accession>